<dbReference type="AlphaFoldDB" id="A0A4D6NTR4"/>
<evidence type="ECO:0000313" key="2">
    <source>
        <dbReference type="Proteomes" id="UP000501690"/>
    </source>
</evidence>
<evidence type="ECO:0008006" key="3">
    <source>
        <dbReference type="Google" id="ProtNLM"/>
    </source>
</evidence>
<evidence type="ECO:0000313" key="1">
    <source>
        <dbReference type="EMBL" id="QCE15147.1"/>
    </source>
</evidence>
<proteinExistence type="predicted"/>
<dbReference type="Proteomes" id="UP000501690">
    <property type="component" value="Linkage Group LG11"/>
</dbReference>
<dbReference type="InterPro" id="IPR007750">
    <property type="entry name" value="DUF674"/>
</dbReference>
<reference evidence="1 2" key="1">
    <citation type="submission" date="2019-04" db="EMBL/GenBank/DDBJ databases">
        <title>An improved genome assembly and genetic linkage map for asparagus bean, Vigna unguiculata ssp. sesquipedialis.</title>
        <authorList>
            <person name="Xia Q."/>
            <person name="Zhang R."/>
            <person name="Dong Y."/>
        </authorList>
    </citation>
    <scope>NUCLEOTIDE SEQUENCE [LARGE SCALE GENOMIC DNA]</scope>
    <source>
        <tissue evidence="1">Leaf</tissue>
    </source>
</reference>
<dbReference type="PANTHER" id="PTHR33103:SF43">
    <property type="entry name" value="DUF674 FAMILY PROTEIN"/>
    <property type="match status" value="1"/>
</dbReference>
<dbReference type="Pfam" id="PF05056">
    <property type="entry name" value="DUF674"/>
    <property type="match status" value="2"/>
</dbReference>
<keyword evidence="2" id="KW-1185">Reference proteome</keyword>
<dbReference type="PANTHER" id="PTHR33103">
    <property type="entry name" value="OS01G0153900 PROTEIN"/>
    <property type="match status" value="1"/>
</dbReference>
<name>A0A4D6NTR4_VIGUN</name>
<accession>A0A4D6NTR4</accession>
<protein>
    <recommendedName>
        <fullName evidence="3">DUF674 family protein</fullName>
    </recommendedName>
</protein>
<dbReference type="EMBL" id="CP039355">
    <property type="protein sequence ID" value="QCE15147.1"/>
    <property type="molecule type" value="Genomic_DNA"/>
</dbReference>
<organism evidence="1 2">
    <name type="scientific">Vigna unguiculata</name>
    <name type="common">Cowpea</name>
    <dbReference type="NCBI Taxonomy" id="3917"/>
    <lineage>
        <taxon>Eukaryota</taxon>
        <taxon>Viridiplantae</taxon>
        <taxon>Streptophyta</taxon>
        <taxon>Embryophyta</taxon>
        <taxon>Tracheophyta</taxon>
        <taxon>Spermatophyta</taxon>
        <taxon>Magnoliopsida</taxon>
        <taxon>eudicotyledons</taxon>
        <taxon>Gunneridae</taxon>
        <taxon>Pentapetalae</taxon>
        <taxon>rosids</taxon>
        <taxon>fabids</taxon>
        <taxon>Fabales</taxon>
        <taxon>Fabaceae</taxon>
        <taxon>Papilionoideae</taxon>
        <taxon>50 kb inversion clade</taxon>
        <taxon>NPAAA clade</taxon>
        <taxon>indigoferoid/millettioid clade</taxon>
        <taxon>Phaseoleae</taxon>
        <taxon>Vigna</taxon>
    </lineage>
</organism>
<sequence length="426" mass="46737">MATGTQADVQVSLKLVVNKETNKVLFAEAEKDFVDVLCSFLTLPLGTIARLVENESTMGPVTIGSLNSLYHSVAALDNNFLYHKQILLHPRNRKASLKSSPKGFVNDVATFVITDDLIVMPNSMDYSSFAHLQNSGIKYPCLLKEITVNVTRKKVLDLLKCSLLSKSCLTDFLLEKKPIIQAPTFFSRSAENNSSIKFKLKLVIRKSDGKFLYAQGDKDFADMVLSFLTFPLGGVVRKLGGNSCVGSIDGLYKSVSGIDENLYFMSKAAKNRLVDPCLFPQLKLSIQILPILDSSELKYLVYHRYIDFGKKSFVHYLKADESVPANASNSNFLSLSGSESPGISDKGIVKGSKMFSVTDDLVVAPSSLFADLNLISSLNTSFLDVKEKVVTIGLMECLNILNASLTSTSALSIGLRHLISEVKVEK</sequence>
<gene>
    <name evidence="1" type="ORF">DEO72_LG11g2156</name>
</gene>